<evidence type="ECO:0000259" key="9">
    <source>
        <dbReference type="PROSITE" id="PS50110"/>
    </source>
</evidence>
<comment type="catalytic activity">
    <reaction evidence="1">
        <text>ATP + protein L-histidine = ADP + protein N-phospho-L-histidine.</text>
        <dbReference type="EC" id="2.7.13.3"/>
    </reaction>
</comment>
<dbReference type="SMART" id="SM00086">
    <property type="entry name" value="PAC"/>
    <property type="match status" value="3"/>
</dbReference>
<dbReference type="InterPro" id="IPR013655">
    <property type="entry name" value="PAS_fold_3"/>
</dbReference>
<reference evidence="12 13" key="1">
    <citation type="submission" date="2008-06" db="EMBL/GenBank/DDBJ databases">
        <title>Complete sequence of Pelodictyon phaeoclathratiforme BU-1.</title>
        <authorList>
            <consortium name="US DOE Joint Genome Institute"/>
            <person name="Lucas S."/>
            <person name="Copeland A."/>
            <person name="Lapidus A."/>
            <person name="Glavina del Rio T."/>
            <person name="Dalin E."/>
            <person name="Tice H."/>
            <person name="Bruce D."/>
            <person name="Goodwin L."/>
            <person name="Pitluck S."/>
            <person name="Schmutz J."/>
            <person name="Larimer F."/>
            <person name="Land M."/>
            <person name="Hauser L."/>
            <person name="Kyrpides N."/>
            <person name="Mikhailova N."/>
            <person name="Liu Z."/>
            <person name="Li T."/>
            <person name="Zhao F."/>
            <person name="Overmann J."/>
            <person name="Bryant D.A."/>
            <person name="Richardson P."/>
        </authorList>
    </citation>
    <scope>NUCLEOTIDE SEQUENCE [LARGE SCALE GENOMIC DNA]</scope>
    <source>
        <strain evidence="13">DSM 5477 / BU-1</strain>
    </source>
</reference>
<dbReference type="Proteomes" id="UP000002724">
    <property type="component" value="Chromosome"/>
</dbReference>
<evidence type="ECO:0000256" key="1">
    <source>
        <dbReference type="ARBA" id="ARBA00000085"/>
    </source>
</evidence>
<dbReference type="Pfam" id="PF08447">
    <property type="entry name" value="PAS_3"/>
    <property type="match status" value="1"/>
</dbReference>
<dbReference type="PANTHER" id="PTHR43304:SF1">
    <property type="entry name" value="PAC DOMAIN-CONTAINING PROTEIN"/>
    <property type="match status" value="1"/>
</dbReference>
<dbReference type="InterPro" id="IPR029016">
    <property type="entry name" value="GAF-like_dom_sf"/>
</dbReference>
<feature type="coiled-coil region" evidence="7">
    <location>
        <begin position="46"/>
        <end position="77"/>
    </location>
</feature>
<feature type="domain" description="PAC" evidence="11">
    <location>
        <begin position="678"/>
        <end position="730"/>
    </location>
</feature>
<dbReference type="CDD" id="cd00130">
    <property type="entry name" value="PAS"/>
    <property type="match status" value="4"/>
</dbReference>
<dbReference type="Gene3D" id="3.30.565.10">
    <property type="entry name" value="Histidine kinase-like ATPase, C-terminal domain"/>
    <property type="match status" value="1"/>
</dbReference>
<keyword evidence="7" id="KW-0175">Coiled coil</keyword>
<dbReference type="eggNOG" id="COG0784">
    <property type="taxonomic scope" value="Bacteria"/>
</dbReference>
<dbReference type="InterPro" id="IPR001610">
    <property type="entry name" value="PAC"/>
</dbReference>
<dbReference type="EMBL" id="CP001110">
    <property type="protein sequence ID" value="ACF43891.1"/>
    <property type="molecule type" value="Genomic_DNA"/>
</dbReference>
<evidence type="ECO:0000256" key="6">
    <source>
        <dbReference type="PROSITE-ProRule" id="PRU00169"/>
    </source>
</evidence>
<dbReference type="PRINTS" id="PR00344">
    <property type="entry name" value="BCTRLSENSOR"/>
</dbReference>
<proteinExistence type="predicted"/>
<dbReference type="Pfam" id="PF00989">
    <property type="entry name" value="PAS"/>
    <property type="match status" value="1"/>
</dbReference>
<keyword evidence="4" id="KW-0808">Transferase</keyword>
<dbReference type="InterPro" id="IPR003594">
    <property type="entry name" value="HATPase_dom"/>
</dbReference>
<dbReference type="SUPFAM" id="SSF55781">
    <property type="entry name" value="GAF domain-like"/>
    <property type="match status" value="1"/>
</dbReference>
<evidence type="ECO:0000313" key="12">
    <source>
        <dbReference type="EMBL" id="ACF43891.1"/>
    </source>
</evidence>
<dbReference type="InterPro" id="IPR005467">
    <property type="entry name" value="His_kinase_dom"/>
</dbReference>
<dbReference type="GO" id="GO:0000155">
    <property type="term" value="F:phosphorelay sensor kinase activity"/>
    <property type="evidence" value="ECO:0007669"/>
    <property type="project" value="InterPro"/>
</dbReference>
<dbReference type="Pfam" id="PF02518">
    <property type="entry name" value="HATPase_c"/>
    <property type="match status" value="1"/>
</dbReference>
<dbReference type="Gene3D" id="2.10.70.100">
    <property type="match status" value="1"/>
</dbReference>
<dbReference type="Pfam" id="PF00512">
    <property type="entry name" value="HisKA"/>
    <property type="match status" value="1"/>
</dbReference>
<keyword evidence="5 12" id="KW-0418">Kinase</keyword>
<dbReference type="KEGG" id="pph:Ppha_1654"/>
<dbReference type="STRING" id="324925.Ppha_1654"/>
<dbReference type="NCBIfam" id="TIGR00229">
    <property type="entry name" value="sensory_box"/>
    <property type="match status" value="4"/>
</dbReference>
<dbReference type="RefSeq" id="WP_012508378.1">
    <property type="nucleotide sequence ID" value="NC_011060.1"/>
</dbReference>
<dbReference type="SUPFAM" id="SSF55785">
    <property type="entry name" value="PYP-like sensor domain (PAS domain)"/>
    <property type="match status" value="4"/>
</dbReference>
<dbReference type="Pfam" id="PF13188">
    <property type="entry name" value="PAS_8"/>
    <property type="match status" value="1"/>
</dbReference>
<dbReference type="InterPro" id="IPR001789">
    <property type="entry name" value="Sig_transdc_resp-reg_receiver"/>
</dbReference>
<name>B4SAU5_PELPB</name>
<evidence type="ECO:0000256" key="2">
    <source>
        <dbReference type="ARBA" id="ARBA00012438"/>
    </source>
</evidence>
<dbReference type="eggNOG" id="COG2203">
    <property type="taxonomic scope" value="Bacteria"/>
</dbReference>
<evidence type="ECO:0000259" key="8">
    <source>
        <dbReference type="PROSITE" id="PS50109"/>
    </source>
</evidence>
<evidence type="ECO:0000313" key="13">
    <source>
        <dbReference type="Proteomes" id="UP000002724"/>
    </source>
</evidence>
<dbReference type="AlphaFoldDB" id="B4SAU5"/>
<organism evidence="12 13">
    <name type="scientific">Pelodictyon phaeoclathratiforme (strain DSM 5477 / BU-1)</name>
    <dbReference type="NCBI Taxonomy" id="324925"/>
    <lineage>
        <taxon>Bacteria</taxon>
        <taxon>Pseudomonadati</taxon>
        <taxon>Chlorobiota</taxon>
        <taxon>Chlorobiia</taxon>
        <taxon>Chlorobiales</taxon>
        <taxon>Chlorobiaceae</taxon>
        <taxon>Chlorobium/Pelodictyon group</taxon>
        <taxon>Pelodictyon</taxon>
    </lineage>
</organism>
<evidence type="ECO:0000259" key="11">
    <source>
        <dbReference type="PROSITE" id="PS50113"/>
    </source>
</evidence>
<dbReference type="InterPro" id="IPR036097">
    <property type="entry name" value="HisK_dim/P_sf"/>
</dbReference>
<dbReference type="InterPro" id="IPR011006">
    <property type="entry name" value="CheY-like_superfamily"/>
</dbReference>
<dbReference type="SMART" id="SM00387">
    <property type="entry name" value="HATPase_c"/>
    <property type="match status" value="1"/>
</dbReference>
<dbReference type="InterPro" id="IPR003661">
    <property type="entry name" value="HisK_dim/P_dom"/>
</dbReference>
<dbReference type="EC" id="2.7.13.3" evidence="2"/>
<evidence type="ECO:0000256" key="4">
    <source>
        <dbReference type="ARBA" id="ARBA00022679"/>
    </source>
</evidence>
<dbReference type="Gene3D" id="1.10.287.130">
    <property type="match status" value="1"/>
</dbReference>
<evidence type="ECO:0000256" key="3">
    <source>
        <dbReference type="ARBA" id="ARBA00022553"/>
    </source>
</evidence>
<evidence type="ECO:0000259" key="10">
    <source>
        <dbReference type="PROSITE" id="PS50112"/>
    </source>
</evidence>
<dbReference type="Pfam" id="PF00072">
    <property type="entry name" value="Response_reg"/>
    <property type="match status" value="1"/>
</dbReference>
<dbReference type="Gene3D" id="3.40.50.2300">
    <property type="match status" value="1"/>
</dbReference>
<dbReference type="eggNOG" id="COG4191">
    <property type="taxonomic scope" value="Bacteria"/>
</dbReference>
<feature type="domain" description="PAC" evidence="11">
    <location>
        <begin position="270"/>
        <end position="322"/>
    </location>
</feature>
<dbReference type="SUPFAM" id="SSF47384">
    <property type="entry name" value="Homodimeric domain of signal transducing histidine kinase"/>
    <property type="match status" value="1"/>
</dbReference>
<dbReference type="Gene3D" id="3.30.450.40">
    <property type="match status" value="1"/>
</dbReference>
<dbReference type="InterPro" id="IPR013767">
    <property type="entry name" value="PAS_fold"/>
</dbReference>
<dbReference type="SMART" id="SM00091">
    <property type="entry name" value="PAS"/>
    <property type="match status" value="4"/>
</dbReference>
<dbReference type="CDD" id="cd00082">
    <property type="entry name" value="HisKA"/>
    <property type="match status" value="1"/>
</dbReference>
<dbReference type="HOGENOM" id="CLU_000445_114_51_10"/>
<evidence type="ECO:0000256" key="7">
    <source>
        <dbReference type="SAM" id="Coils"/>
    </source>
</evidence>
<dbReference type="InterPro" id="IPR000700">
    <property type="entry name" value="PAS-assoc_C"/>
</dbReference>
<dbReference type="PROSITE" id="PS50109">
    <property type="entry name" value="HIS_KIN"/>
    <property type="match status" value="1"/>
</dbReference>
<dbReference type="GO" id="GO:0006355">
    <property type="term" value="P:regulation of DNA-templated transcription"/>
    <property type="evidence" value="ECO:0007669"/>
    <property type="project" value="InterPro"/>
</dbReference>
<dbReference type="OrthoDB" id="9783713at2"/>
<feature type="domain" description="PAS" evidence="10">
    <location>
        <begin position="323"/>
        <end position="394"/>
    </location>
</feature>
<dbReference type="InterPro" id="IPR052162">
    <property type="entry name" value="Sensor_kinase/Photoreceptor"/>
</dbReference>
<dbReference type="PROSITE" id="PS50113">
    <property type="entry name" value="PAC"/>
    <property type="match status" value="2"/>
</dbReference>
<dbReference type="Gene3D" id="3.30.450.20">
    <property type="entry name" value="PAS domain"/>
    <property type="match status" value="4"/>
</dbReference>
<dbReference type="SMART" id="SM00448">
    <property type="entry name" value="REC"/>
    <property type="match status" value="1"/>
</dbReference>
<dbReference type="SMART" id="SM00388">
    <property type="entry name" value="HisKA"/>
    <property type="match status" value="1"/>
</dbReference>
<dbReference type="PROSITE" id="PS50112">
    <property type="entry name" value="PAS"/>
    <property type="match status" value="2"/>
</dbReference>
<feature type="domain" description="Histidine kinase" evidence="8">
    <location>
        <begin position="750"/>
        <end position="970"/>
    </location>
</feature>
<feature type="domain" description="Response regulatory" evidence="9">
    <location>
        <begin position="991"/>
        <end position="1107"/>
    </location>
</feature>
<dbReference type="InterPro" id="IPR035965">
    <property type="entry name" value="PAS-like_dom_sf"/>
</dbReference>
<dbReference type="InterPro" id="IPR036890">
    <property type="entry name" value="HATPase_C_sf"/>
</dbReference>
<dbReference type="InterPro" id="IPR004358">
    <property type="entry name" value="Sig_transdc_His_kin-like_C"/>
</dbReference>
<feature type="modified residue" description="4-aspartylphosphate" evidence="6">
    <location>
        <position position="1042"/>
    </location>
</feature>
<keyword evidence="3 6" id="KW-0597">Phosphoprotein</keyword>
<accession>B4SAU5</accession>
<gene>
    <name evidence="12" type="ordered locus">Ppha_1654</name>
</gene>
<dbReference type="PROSITE" id="PS50110">
    <property type="entry name" value="RESPONSE_REGULATORY"/>
    <property type="match status" value="1"/>
</dbReference>
<sequence length="1115" mass="125805">MSQNASPVDDFSELRSRAEERLQKSQLTNMHLSSSPEEMLRLIHELAVHQIELEIQQQELRESRKELEKSLERYTDLYDFAPLGYLTLAPDGEIIELNLTAATILDISRSRLRGKQLNKFIIPSDRTTFATLLKNVFSHKEPTSCEVELSASDKDTCSQKTVRIEARINDNEKSCRAMLSDITMHKRMAQAMLVTNERQRLIVDATHSGSWEWDLQSNHTIWSEELWRLLGLEPFSCQATYEVWKLSMLDEERDQVEQIVLNAVERGQEFTVEWRVRSTSGQERWVMSQGTPFKDSDGVVNRYVGITIDITELKMAQEKGKKEQQFSKSIINSIPGSFYIINTEGTYSGWNSFQRDHVVGKPESEMQDVAAISTIHPEDREFVQEKMVNVLEYGLEENVEARVLLHGGPEFRWFLMTGRRIVVDGNPFLIGTGIDITEQKKIDDLQRFLSSASYGSEQEPFFNALARYIANSLEMNFVRIDSLDGDGLTARTLAVWCDDHFEDNVVYSLNDTPCGDVVGKDVCCFQEKVCQLFPHDQVLKDLRAESYVGVTLWDHKKRPIGLIAVIGRQPLEKKQFAETALKILSVRAASELERLQSENALQASEKKYRELFESVPIGLYQSTMKGKIIAANQHCLEIAKCRESERDVWFSQDTRQSYVHPEDGERIRELLLKKGHINNFEADFLLMDGTIATLSNTAKIVLNEQGAPDFIAGSLIDVTELKRSEAEKAKLEDQLHQSQKMEMVGRLAGGIAHDFNNMLTLILGHTEMALEHFDPSQTVYTDLEAIREAATRSADLTRQLLAFARKQIIMPEVLELDNLIGKMLPMLRRLIGENIKLIWIPNSKNSHLKIDPSQIDQIVVNLCVNARDAITNNGTITIETGHHLAHKSSDPEQPACESVTLSVSDDGCGIEKNNLDHIFEPFFTTKEPGKGTGLGLSTVYGIVKQNNGTISCLSELKKGTTFTIHLPLYNAPPPAAETTPTSTLMYTGHQTILLVEDELPILKLCQLMLEHNGYKVLAAATAAEAIKRAENFSGTIDLLVTDVIMPEMNGSELSKKLLSVRPELKILFMSGYTADIIAQDNVLERGVNFLQKPVTMKSLTLALYHIFNPTPLQEP</sequence>
<dbReference type="SUPFAM" id="SSF55874">
    <property type="entry name" value="ATPase domain of HSP90 chaperone/DNA topoisomerase II/histidine kinase"/>
    <property type="match status" value="1"/>
</dbReference>
<dbReference type="PANTHER" id="PTHR43304">
    <property type="entry name" value="PHYTOCHROME-LIKE PROTEIN CPH1"/>
    <property type="match status" value="1"/>
</dbReference>
<dbReference type="SUPFAM" id="SSF52172">
    <property type="entry name" value="CheY-like"/>
    <property type="match status" value="1"/>
</dbReference>
<keyword evidence="13" id="KW-1185">Reference proteome</keyword>
<dbReference type="eggNOG" id="COG2202">
    <property type="taxonomic scope" value="Bacteria"/>
</dbReference>
<protein>
    <recommendedName>
        <fullName evidence="2">histidine kinase</fullName>
        <ecNumber evidence="2">2.7.13.3</ecNumber>
    </recommendedName>
</protein>
<evidence type="ECO:0000256" key="5">
    <source>
        <dbReference type="ARBA" id="ARBA00022777"/>
    </source>
</evidence>
<feature type="domain" description="PAS" evidence="10">
    <location>
        <begin position="70"/>
        <end position="140"/>
    </location>
</feature>
<dbReference type="InterPro" id="IPR000014">
    <property type="entry name" value="PAS"/>
</dbReference>